<evidence type="ECO:0008006" key="6">
    <source>
        <dbReference type="Google" id="ProtNLM"/>
    </source>
</evidence>
<comment type="caution">
    <text evidence="2">The sequence shown here is derived from an EMBL/GenBank/DDBJ whole genome shotgun (WGS) entry which is preliminary data.</text>
</comment>
<evidence type="ECO:0000313" key="4">
    <source>
        <dbReference type="Proteomes" id="UP000291117"/>
    </source>
</evidence>
<protein>
    <recommendedName>
        <fullName evidence="6">6-phosphogluconate dehydrogenase</fullName>
    </recommendedName>
</protein>
<dbReference type="RefSeq" id="WP_131609874.1">
    <property type="nucleotide sequence ID" value="NZ_SJSM01000008.1"/>
</dbReference>
<evidence type="ECO:0000313" key="3">
    <source>
        <dbReference type="EMBL" id="TKC61323.1"/>
    </source>
</evidence>
<dbReference type="EMBL" id="SWDX01000004">
    <property type="protein sequence ID" value="TKC61323.1"/>
    <property type="molecule type" value="Genomic_DNA"/>
</dbReference>
<dbReference type="EMBL" id="SJSM01000008">
    <property type="protein sequence ID" value="TCC95803.1"/>
    <property type="molecule type" value="Genomic_DNA"/>
</dbReference>
<keyword evidence="4" id="KW-1185">Reference proteome</keyword>
<evidence type="ECO:0000256" key="1">
    <source>
        <dbReference type="SAM" id="Phobius"/>
    </source>
</evidence>
<dbReference type="Proteomes" id="UP000309594">
    <property type="component" value="Unassembled WGS sequence"/>
</dbReference>
<sequence length="123" mass="14138">MKSKKTLYIILAIVILGLSGFVYYNYYFVFGEGVKAGQLNYVVKKGYLFKTYEGKLIQTGFRTGQPGAIQSNEFEFSVTNDSIAEKMMLNSGKTFELHYKEYVNRLPWRGYSPFVVDKIISIK</sequence>
<name>A0A4R0N8X1_9SPHI</name>
<dbReference type="Proteomes" id="UP000291117">
    <property type="component" value="Unassembled WGS sequence"/>
</dbReference>
<proteinExistence type="predicted"/>
<evidence type="ECO:0000313" key="2">
    <source>
        <dbReference type="EMBL" id="TCC95803.1"/>
    </source>
</evidence>
<keyword evidence="1" id="KW-0472">Membrane</keyword>
<evidence type="ECO:0000313" key="5">
    <source>
        <dbReference type="Proteomes" id="UP000309594"/>
    </source>
</evidence>
<dbReference type="AlphaFoldDB" id="A0A4R0N8X1"/>
<keyword evidence="1" id="KW-1133">Transmembrane helix</keyword>
<gene>
    <name evidence="2" type="ORF">EZ444_14395</name>
    <name evidence="3" type="ORF">FBD94_12335</name>
</gene>
<accession>A0A4R0N8X1</accession>
<reference evidence="2 4" key="1">
    <citation type="submission" date="2019-02" db="EMBL/GenBank/DDBJ databases">
        <title>Pedobacter sp. RP-3-8 sp. nov., isolated from Arctic soil.</title>
        <authorList>
            <person name="Dahal R.H."/>
        </authorList>
    </citation>
    <scope>NUCLEOTIDE SEQUENCE [LARGE SCALE GENOMIC DNA]</scope>
    <source>
        <strain evidence="2 4">RP-3-8</strain>
    </source>
</reference>
<dbReference type="OrthoDB" id="9794557at2"/>
<feature type="transmembrane region" description="Helical" evidence="1">
    <location>
        <begin position="7"/>
        <end position="26"/>
    </location>
</feature>
<accession>A0A4U1GEV5</accession>
<keyword evidence="1" id="KW-0812">Transmembrane</keyword>
<reference evidence="3 5" key="2">
    <citation type="submission" date="2019-04" db="EMBL/GenBank/DDBJ databases">
        <title>Pedobacter sp. RP-1-16 sp. nov., isolated from Arctic soil.</title>
        <authorList>
            <person name="Dahal R.H."/>
            <person name="Kim D.-U."/>
        </authorList>
    </citation>
    <scope>NUCLEOTIDE SEQUENCE [LARGE SCALE GENOMIC DNA]</scope>
    <source>
        <strain evidence="3 5">RP-1-16</strain>
    </source>
</reference>
<organism evidence="2 4">
    <name type="scientific">Pedobacter hiemivivus</name>
    <dbReference type="NCBI Taxonomy" id="2530454"/>
    <lineage>
        <taxon>Bacteria</taxon>
        <taxon>Pseudomonadati</taxon>
        <taxon>Bacteroidota</taxon>
        <taxon>Sphingobacteriia</taxon>
        <taxon>Sphingobacteriales</taxon>
        <taxon>Sphingobacteriaceae</taxon>
        <taxon>Pedobacter</taxon>
    </lineage>
</organism>